<dbReference type="RefSeq" id="WP_263747505.1">
    <property type="nucleotide sequence ID" value="NZ_JAOWRF010000296.1"/>
</dbReference>
<protein>
    <recommendedName>
        <fullName evidence="1">DUF6888 domain-containing protein</fullName>
    </recommendedName>
</protein>
<dbReference type="Pfam" id="PF21828">
    <property type="entry name" value="DUF6888"/>
    <property type="match status" value="1"/>
</dbReference>
<proteinExistence type="predicted"/>
<dbReference type="InterPro" id="IPR054181">
    <property type="entry name" value="DUF6888"/>
</dbReference>
<dbReference type="EMBL" id="JAOWRF010000296">
    <property type="protein sequence ID" value="MCV3215858.1"/>
    <property type="molecule type" value="Genomic_DNA"/>
</dbReference>
<reference evidence="2 3" key="1">
    <citation type="submission" date="2022-10" db="EMBL/GenBank/DDBJ databases">
        <title>Identification of biosynthetic pathway for the production of the potent trypsin inhibitor radiosumin.</title>
        <authorList>
            <person name="Fewer D.P."/>
            <person name="Delbaje E."/>
            <person name="Ouyang X."/>
            <person name="Agostino P.D."/>
            <person name="Wahlsten M."/>
            <person name="Jokela J."/>
            <person name="Permi P."/>
            <person name="Haapaniemi E."/>
            <person name="Koistinen H."/>
        </authorList>
    </citation>
    <scope>NUCLEOTIDE SEQUENCE [LARGE SCALE GENOMIC DNA]</scope>
    <source>
        <strain evidence="2 3">NIES-515</strain>
    </source>
</reference>
<keyword evidence="3" id="KW-1185">Reference proteome</keyword>
<evidence type="ECO:0000313" key="2">
    <source>
        <dbReference type="EMBL" id="MCV3215858.1"/>
    </source>
</evidence>
<organism evidence="2 3">
    <name type="scientific">Plectonema radiosum NIES-515</name>
    <dbReference type="NCBI Taxonomy" id="2986073"/>
    <lineage>
        <taxon>Bacteria</taxon>
        <taxon>Bacillati</taxon>
        <taxon>Cyanobacteriota</taxon>
        <taxon>Cyanophyceae</taxon>
        <taxon>Oscillatoriophycideae</taxon>
        <taxon>Oscillatoriales</taxon>
        <taxon>Microcoleaceae</taxon>
        <taxon>Plectonema</taxon>
    </lineage>
</organism>
<accession>A0ABT3B3A2</accession>
<comment type="caution">
    <text evidence="2">The sequence shown here is derived from an EMBL/GenBank/DDBJ whole genome shotgun (WGS) entry which is preliminary data.</text>
</comment>
<dbReference type="Proteomes" id="UP001526143">
    <property type="component" value="Unassembled WGS sequence"/>
</dbReference>
<name>A0ABT3B3A2_9CYAN</name>
<evidence type="ECO:0000313" key="3">
    <source>
        <dbReference type="Proteomes" id="UP001526143"/>
    </source>
</evidence>
<sequence>MPTQKQIEICFILSCRLTKMYVPIYLVRIDERTEEVFILAGEETEIVIYKTGYWRYL</sequence>
<gene>
    <name evidence="2" type="ORF">OGM63_20495</name>
</gene>
<evidence type="ECO:0000259" key="1">
    <source>
        <dbReference type="Pfam" id="PF21828"/>
    </source>
</evidence>
<feature type="domain" description="DUF6888" evidence="1">
    <location>
        <begin position="1"/>
        <end position="55"/>
    </location>
</feature>